<keyword evidence="3" id="KW-0813">Transport</keyword>
<dbReference type="PANTHER" id="PTHR33705">
    <property type="entry name" value="PHOSPHOCARRIER PROTEIN HPR"/>
    <property type="match status" value="1"/>
</dbReference>
<dbReference type="EMBL" id="JAMQCR010000002">
    <property type="protein sequence ID" value="MCM2535307.1"/>
    <property type="molecule type" value="Genomic_DNA"/>
</dbReference>
<dbReference type="PANTHER" id="PTHR33705:SF1">
    <property type="entry name" value="PHOSPHOCARRIER PROTEIN HPR"/>
    <property type="match status" value="1"/>
</dbReference>
<evidence type="ECO:0000313" key="5">
    <source>
        <dbReference type="EMBL" id="MCM2535307.1"/>
    </source>
</evidence>
<reference evidence="5 6" key="1">
    <citation type="submission" date="2022-06" db="EMBL/GenBank/DDBJ databases">
        <authorList>
            <person name="Jeon C.O."/>
        </authorList>
    </citation>
    <scope>NUCLEOTIDE SEQUENCE [LARGE SCALE GENOMIC DNA]</scope>
    <source>
        <strain evidence="5 6">KCTC 13943</strain>
    </source>
</reference>
<dbReference type="InterPro" id="IPR035895">
    <property type="entry name" value="HPr-like_sf"/>
</dbReference>
<sequence length="84" mass="9797">MRKEVPFTLTQDFNQYDQLMQLVQEANRFNSYILIKYKNLQINVKSSLSIRILMISKGEKLNIYAEGNDAEQAIDHITSFLALK</sequence>
<comment type="caution">
    <text evidence="5">The sequence shown here is derived from an EMBL/GenBank/DDBJ whole genome shotgun (WGS) entry which is preliminary data.</text>
</comment>
<organism evidence="5 6">
    <name type="scientific">Neobacillus pocheonensis</name>
    <dbReference type="NCBI Taxonomy" id="363869"/>
    <lineage>
        <taxon>Bacteria</taxon>
        <taxon>Bacillati</taxon>
        <taxon>Bacillota</taxon>
        <taxon>Bacilli</taxon>
        <taxon>Bacillales</taxon>
        <taxon>Bacillaceae</taxon>
        <taxon>Neobacillus</taxon>
    </lineage>
</organism>
<dbReference type="InterPro" id="IPR050399">
    <property type="entry name" value="HPr"/>
</dbReference>
<dbReference type="Gene3D" id="3.30.1340.10">
    <property type="entry name" value="HPr-like"/>
    <property type="match status" value="1"/>
</dbReference>
<evidence type="ECO:0000256" key="1">
    <source>
        <dbReference type="ARBA" id="ARBA00003681"/>
    </source>
</evidence>
<evidence type="ECO:0000256" key="2">
    <source>
        <dbReference type="ARBA" id="ARBA00020422"/>
    </source>
</evidence>
<dbReference type="Proteomes" id="UP001523262">
    <property type="component" value="Unassembled WGS sequence"/>
</dbReference>
<dbReference type="InterPro" id="IPR000032">
    <property type="entry name" value="HPr-like"/>
</dbReference>
<comment type="function">
    <text evidence="1">General (non sugar-specific) component of the phosphoenolpyruvate-dependent sugar phosphotransferase system (sugar PTS). This major carbohydrate active-transport system catalyzes the phosphorylation of incoming sugar substrates concomitantly with their translocation across the cell membrane. The phosphoryl group from phosphoenolpyruvate (PEP) is transferred to the phosphoryl carrier protein HPr by enzyme I. Phospho-HPr then transfers it to the PTS EIIA domain.</text>
</comment>
<name>A0ABT0WG61_9BACI</name>
<evidence type="ECO:0000313" key="6">
    <source>
        <dbReference type="Proteomes" id="UP001523262"/>
    </source>
</evidence>
<evidence type="ECO:0000256" key="3">
    <source>
        <dbReference type="ARBA" id="ARBA00022597"/>
    </source>
</evidence>
<gene>
    <name evidence="5" type="ORF">NDK43_26890</name>
</gene>
<keyword evidence="6" id="KW-1185">Reference proteome</keyword>
<dbReference type="NCBIfam" id="TIGR01003">
    <property type="entry name" value="PTS_HPr_family"/>
    <property type="match status" value="1"/>
</dbReference>
<feature type="domain" description="HPr" evidence="4">
    <location>
        <begin position="1"/>
        <end position="84"/>
    </location>
</feature>
<dbReference type="SUPFAM" id="SSF55594">
    <property type="entry name" value="HPr-like"/>
    <property type="match status" value="1"/>
</dbReference>
<proteinExistence type="predicted"/>
<evidence type="ECO:0000259" key="4">
    <source>
        <dbReference type="PROSITE" id="PS51350"/>
    </source>
</evidence>
<protein>
    <recommendedName>
        <fullName evidence="2">Phosphocarrier protein HPr</fullName>
    </recommendedName>
</protein>
<dbReference type="PROSITE" id="PS51350">
    <property type="entry name" value="PTS_HPR_DOM"/>
    <property type="match status" value="1"/>
</dbReference>
<accession>A0ABT0WG61</accession>
<dbReference type="Pfam" id="PF00381">
    <property type="entry name" value="PTS-HPr"/>
    <property type="match status" value="1"/>
</dbReference>
<keyword evidence="3" id="KW-0762">Sugar transport</keyword>